<proteinExistence type="inferred from homology"/>
<dbReference type="EMBL" id="CYKH01001552">
    <property type="protein sequence ID" value="CUG87607.1"/>
    <property type="molecule type" value="Genomic_DNA"/>
</dbReference>
<dbReference type="Pfam" id="PF02990">
    <property type="entry name" value="EMP70"/>
    <property type="match status" value="1"/>
</dbReference>
<evidence type="ECO:0000256" key="3">
    <source>
        <dbReference type="ARBA" id="ARBA00022692"/>
    </source>
</evidence>
<keyword evidence="3 7" id="KW-0812">Transmembrane</keyword>
<keyword evidence="6 7" id="KW-0472">Membrane</keyword>
<dbReference type="AlphaFoldDB" id="A0A0S4JBH4"/>
<keyword evidence="4" id="KW-0732">Signal</keyword>
<evidence type="ECO:0000313" key="9">
    <source>
        <dbReference type="Proteomes" id="UP000051952"/>
    </source>
</evidence>
<sequence>GFMLLVFGMLVAVTACVSVLCTYFLISAEDHRWQWTSFLLGASTAGYVFLYAVYFYWFKTKMTGFLMWAFYFSYMGLLCYGLAILCGTVAYQAAAAFVRRIYRNVKAD</sequence>
<dbReference type="GO" id="GO:0016020">
    <property type="term" value="C:membrane"/>
    <property type="evidence" value="ECO:0007669"/>
    <property type="project" value="UniProtKB-SubCell"/>
</dbReference>
<name>A0A0S4JBH4_BODSA</name>
<dbReference type="OrthoDB" id="1666796at2759"/>
<evidence type="ECO:0000256" key="1">
    <source>
        <dbReference type="ARBA" id="ARBA00004141"/>
    </source>
</evidence>
<keyword evidence="5 7" id="KW-1133">Transmembrane helix</keyword>
<dbReference type="OMA" id="MISAIWF"/>
<dbReference type="PANTHER" id="PTHR10766">
    <property type="entry name" value="TRANSMEMBRANE 9 SUPERFAMILY PROTEIN"/>
    <property type="match status" value="1"/>
</dbReference>
<evidence type="ECO:0000256" key="7">
    <source>
        <dbReference type="RuleBase" id="RU363079"/>
    </source>
</evidence>
<evidence type="ECO:0000313" key="8">
    <source>
        <dbReference type="EMBL" id="CUG87607.1"/>
    </source>
</evidence>
<reference evidence="9" key="1">
    <citation type="submission" date="2015-09" db="EMBL/GenBank/DDBJ databases">
        <authorList>
            <consortium name="Pathogen Informatics"/>
        </authorList>
    </citation>
    <scope>NUCLEOTIDE SEQUENCE [LARGE SCALE GENOMIC DNA]</scope>
    <source>
        <strain evidence="9">Lake Konstanz</strain>
    </source>
</reference>
<comment type="subcellular location">
    <subcellularLocation>
        <location evidence="1">Membrane</location>
        <topology evidence="1">Multi-pass membrane protein</topology>
    </subcellularLocation>
</comment>
<feature type="transmembrane region" description="Helical" evidence="7">
    <location>
        <begin position="38"/>
        <end position="57"/>
    </location>
</feature>
<protein>
    <recommendedName>
        <fullName evidence="7">Transmembrane 9 superfamily member</fullName>
    </recommendedName>
</protein>
<feature type="transmembrane region" description="Helical" evidence="7">
    <location>
        <begin position="6"/>
        <end position="26"/>
    </location>
</feature>
<gene>
    <name evidence="8" type="ORF">BSAL_11060</name>
</gene>
<keyword evidence="9" id="KW-1185">Reference proteome</keyword>
<comment type="similarity">
    <text evidence="2 7">Belongs to the nonaspanin (TM9SF) (TC 9.A.2) family.</text>
</comment>
<dbReference type="PANTHER" id="PTHR10766:SF41">
    <property type="entry name" value="TRANSMEMBRANE 9 SUPERFAMILY MEMBER 3"/>
    <property type="match status" value="1"/>
</dbReference>
<feature type="non-terminal residue" evidence="8">
    <location>
        <position position="1"/>
    </location>
</feature>
<accession>A0A0S4JBH4</accession>
<evidence type="ECO:0000256" key="4">
    <source>
        <dbReference type="ARBA" id="ARBA00022729"/>
    </source>
</evidence>
<evidence type="ECO:0000256" key="2">
    <source>
        <dbReference type="ARBA" id="ARBA00005227"/>
    </source>
</evidence>
<dbReference type="Proteomes" id="UP000051952">
    <property type="component" value="Unassembled WGS sequence"/>
</dbReference>
<feature type="transmembrane region" description="Helical" evidence="7">
    <location>
        <begin position="69"/>
        <end position="98"/>
    </location>
</feature>
<comment type="caution">
    <text evidence="7">Lacks conserved residue(s) required for the propagation of feature annotation.</text>
</comment>
<dbReference type="VEuPathDB" id="TriTrypDB:BSAL_11060"/>
<dbReference type="GO" id="GO:0072657">
    <property type="term" value="P:protein localization to membrane"/>
    <property type="evidence" value="ECO:0007669"/>
    <property type="project" value="TreeGrafter"/>
</dbReference>
<evidence type="ECO:0000256" key="6">
    <source>
        <dbReference type="ARBA" id="ARBA00023136"/>
    </source>
</evidence>
<evidence type="ECO:0000256" key="5">
    <source>
        <dbReference type="ARBA" id="ARBA00022989"/>
    </source>
</evidence>
<dbReference type="InterPro" id="IPR004240">
    <property type="entry name" value="EMP70"/>
</dbReference>
<organism evidence="8 9">
    <name type="scientific">Bodo saltans</name>
    <name type="common">Flagellated protozoan</name>
    <dbReference type="NCBI Taxonomy" id="75058"/>
    <lineage>
        <taxon>Eukaryota</taxon>
        <taxon>Discoba</taxon>
        <taxon>Euglenozoa</taxon>
        <taxon>Kinetoplastea</taxon>
        <taxon>Metakinetoplastina</taxon>
        <taxon>Eubodonida</taxon>
        <taxon>Bodonidae</taxon>
        <taxon>Bodo</taxon>
    </lineage>
</organism>